<evidence type="ECO:0000256" key="1">
    <source>
        <dbReference type="SAM" id="MobiDB-lite"/>
    </source>
</evidence>
<reference evidence="2" key="1">
    <citation type="submission" date="2021-01" db="EMBL/GenBank/DDBJ databases">
        <authorList>
            <person name="Corre E."/>
            <person name="Pelletier E."/>
            <person name="Niang G."/>
            <person name="Scheremetjew M."/>
            <person name="Finn R."/>
            <person name="Kale V."/>
            <person name="Holt S."/>
            <person name="Cochrane G."/>
            <person name="Meng A."/>
            <person name="Brown T."/>
            <person name="Cohen L."/>
        </authorList>
    </citation>
    <scope>NUCLEOTIDE SEQUENCE</scope>
    <source>
        <strain evidence="2">CCMP281</strain>
    </source>
</reference>
<name>A0A7S3C5L0_9EUKA</name>
<protein>
    <submittedName>
        <fullName evidence="2">Uncharacterized protein</fullName>
    </submittedName>
</protein>
<dbReference type="EMBL" id="HBHX01071990">
    <property type="protein sequence ID" value="CAE0153080.1"/>
    <property type="molecule type" value="Transcribed_RNA"/>
</dbReference>
<gene>
    <name evidence="2" type="ORF">HERI1096_LOCUS39821</name>
</gene>
<organism evidence="2">
    <name type="scientific">Haptolina ericina</name>
    <dbReference type="NCBI Taxonomy" id="156174"/>
    <lineage>
        <taxon>Eukaryota</taxon>
        <taxon>Haptista</taxon>
        <taxon>Haptophyta</taxon>
        <taxon>Prymnesiophyceae</taxon>
        <taxon>Prymnesiales</taxon>
        <taxon>Prymnesiaceae</taxon>
        <taxon>Haptolina</taxon>
    </lineage>
</organism>
<feature type="compositionally biased region" description="Polar residues" evidence="1">
    <location>
        <begin position="138"/>
        <end position="148"/>
    </location>
</feature>
<evidence type="ECO:0000313" key="2">
    <source>
        <dbReference type="EMBL" id="CAE0153080.1"/>
    </source>
</evidence>
<proteinExistence type="predicted"/>
<dbReference type="AlphaFoldDB" id="A0A7S3C5L0"/>
<sequence>MHANDRTFHTERPPASATAYYNLDEKGPTIGMGNKAPISPWRYVCMRSTSAGRTPKEGEGILGLKISTTEKVGPGSYSAHTIKVPPAEPQRKVPGSCVFASTRPRVGKEGMLPWRVAEPGFSSLAVDQRAWQQHENQMTKGNSFANTQRFRRPAGPGSNLPTQKIPPGPASYGKLHSWPAGGFKSSSRGFNHYGR</sequence>
<accession>A0A7S3C5L0</accession>
<feature type="region of interest" description="Disordered" evidence="1">
    <location>
        <begin position="138"/>
        <end position="195"/>
    </location>
</feature>